<protein>
    <recommendedName>
        <fullName evidence="6">HTTM-like domain-containing protein</fullName>
    </recommendedName>
</protein>
<dbReference type="InterPro" id="IPR052964">
    <property type="entry name" value="Sporulation_signal_mat"/>
</dbReference>
<evidence type="ECO:0000313" key="7">
    <source>
        <dbReference type="EMBL" id="RDC61633.1"/>
    </source>
</evidence>
<evidence type="ECO:0000259" key="6">
    <source>
        <dbReference type="SMART" id="SM00752"/>
    </source>
</evidence>
<feature type="domain" description="HTTM-like" evidence="6">
    <location>
        <begin position="11"/>
        <end position="285"/>
    </location>
</feature>
<feature type="transmembrane region" description="Helical" evidence="5">
    <location>
        <begin position="157"/>
        <end position="181"/>
    </location>
</feature>
<keyword evidence="4 5" id="KW-0472">Membrane</keyword>
<feature type="transmembrane region" description="Helical" evidence="5">
    <location>
        <begin position="247"/>
        <end position="272"/>
    </location>
</feature>
<feature type="transmembrane region" description="Helical" evidence="5">
    <location>
        <begin position="126"/>
        <end position="145"/>
    </location>
</feature>
<evidence type="ECO:0000256" key="3">
    <source>
        <dbReference type="ARBA" id="ARBA00022989"/>
    </source>
</evidence>
<evidence type="ECO:0000256" key="2">
    <source>
        <dbReference type="ARBA" id="ARBA00022692"/>
    </source>
</evidence>
<gene>
    <name evidence="7" type="ORF">AHMF7616_00213</name>
</gene>
<evidence type="ECO:0000256" key="4">
    <source>
        <dbReference type="ARBA" id="ARBA00023136"/>
    </source>
</evidence>
<feature type="transmembrane region" description="Helical" evidence="5">
    <location>
        <begin position="20"/>
        <end position="36"/>
    </location>
</feature>
<dbReference type="OrthoDB" id="128729at2"/>
<keyword evidence="2 5" id="KW-0812">Transmembrane</keyword>
<comment type="subcellular location">
    <subcellularLocation>
        <location evidence="1">Endomembrane system</location>
        <topology evidence="1">Multi-pass membrane protein</topology>
    </subcellularLocation>
</comment>
<dbReference type="InterPro" id="IPR011020">
    <property type="entry name" value="HTTM-like"/>
</dbReference>
<dbReference type="SMART" id="SM00752">
    <property type="entry name" value="HTTM"/>
    <property type="match status" value="1"/>
</dbReference>
<dbReference type="EMBL" id="QASA01000001">
    <property type="protein sequence ID" value="RDC61633.1"/>
    <property type="molecule type" value="Genomic_DNA"/>
</dbReference>
<dbReference type="PANTHER" id="PTHR39535">
    <property type="entry name" value="SPORULATION-DELAYING PROTEIN SDPB"/>
    <property type="match status" value="1"/>
</dbReference>
<dbReference type="PANTHER" id="PTHR39535:SF2">
    <property type="entry name" value="HTTM DOMAIN-CONTAINING PROTEIN"/>
    <property type="match status" value="1"/>
</dbReference>
<feature type="transmembrane region" description="Helical" evidence="5">
    <location>
        <begin position="224"/>
        <end position="241"/>
    </location>
</feature>
<evidence type="ECO:0000256" key="5">
    <source>
        <dbReference type="SAM" id="Phobius"/>
    </source>
</evidence>
<name>A0A369Q9R8_9BACT</name>
<organism evidence="7 8">
    <name type="scientific">Adhaeribacter pallidiroseus</name>
    <dbReference type="NCBI Taxonomy" id="2072847"/>
    <lineage>
        <taxon>Bacteria</taxon>
        <taxon>Pseudomonadati</taxon>
        <taxon>Bacteroidota</taxon>
        <taxon>Cytophagia</taxon>
        <taxon>Cytophagales</taxon>
        <taxon>Hymenobacteraceae</taxon>
        <taxon>Adhaeribacter</taxon>
    </lineage>
</organism>
<feature type="transmembrane region" description="Helical" evidence="5">
    <location>
        <begin position="73"/>
        <end position="93"/>
    </location>
</feature>
<proteinExistence type="predicted"/>
<dbReference type="GO" id="GO:0012505">
    <property type="term" value="C:endomembrane system"/>
    <property type="evidence" value="ECO:0007669"/>
    <property type="project" value="UniProtKB-SubCell"/>
</dbReference>
<dbReference type="Proteomes" id="UP000253919">
    <property type="component" value="Unassembled WGS sequence"/>
</dbReference>
<keyword evidence="8" id="KW-1185">Reference proteome</keyword>
<evidence type="ECO:0000256" key="1">
    <source>
        <dbReference type="ARBA" id="ARBA00004127"/>
    </source>
</evidence>
<evidence type="ECO:0000313" key="8">
    <source>
        <dbReference type="Proteomes" id="UP000253919"/>
    </source>
</evidence>
<keyword evidence="3 5" id="KW-1133">Transmembrane helix</keyword>
<accession>A0A369Q9R8</accession>
<comment type="caution">
    <text evidence="7">The sequence shown here is derived from an EMBL/GenBank/DDBJ whole genome shotgun (WGS) entry which is preliminary data.</text>
</comment>
<sequence length="499" mass="57832">MHYLLLYLKKVFTVDCRALALMRIGIGFVLLVDLAIRTTDLEAHYSNIGVLPLHVLFQYVWDPYLISIHAISGLWQVQAILFLIAAFFAVCLILGYHTRLVTIVSWFLLLSLQNRNTLIGQGGDDLLRMLLFWAIFLPWGRFYSLDARRIINLPKSFIHFSAASVGLVVQIMLVYICTALLKNSPEWHTTGTALYNALSLDQVLFPVGKLIYPYPVLLKYLTIGTYYTELYLPFLLLIPVFNPFFRLIVIGVLAGFHLGISLTLFVGLFYLINWVSLLGLLPPVAIDWLETKLLPYFQNLGYRFKGYTSKIPLLFEVRAVWHVSPARREEVSAIKEGFVIAVLLYVIWWNFSNVPQVNHPLPPAARWPGMLLRVDQHWGMFAPEVFKDDGWYILEGITTENNHIDLNRNGLPVTEKKPESVVALFKNDRWRKYSENYLFVNNSFMRPYFCNYRLRIWNEAHRSADQIKELQIIYMMERTLPNYQPIQPQKQVLCICGTQ</sequence>
<dbReference type="AlphaFoldDB" id="A0A369Q9R8"/>
<reference evidence="7 8" key="1">
    <citation type="submission" date="2018-04" db="EMBL/GenBank/DDBJ databases">
        <title>Adhaeribacter sp. HMF7616 genome sequencing and assembly.</title>
        <authorList>
            <person name="Kang H."/>
            <person name="Kang J."/>
            <person name="Cha I."/>
            <person name="Kim H."/>
            <person name="Joh K."/>
        </authorList>
    </citation>
    <scope>NUCLEOTIDE SEQUENCE [LARGE SCALE GENOMIC DNA]</scope>
    <source>
        <strain evidence="7 8">HMF7616</strain>
    </source>
</reference>
<dbReference type="RefSeq" id="WP_115371200.1">
    <property type="nucleotide sequence ID" value="NZ_QASA01000001.1"/>
</dbReference>